<protein>
    <submittedName>
        <fullName evidence="2">Uncharacterized protein</fullName>
    </submittedName>
</protein>
<comment type="caution">
    <text evidence="2">The sequence shown here is derived from an EMBL/GenBank/DDBJ whole genome shotgun (WGS) entry which is preliminary data.</text>
</comment>
<proteinExistence type="predicted"/>
<dbReference type="EMBL" id="JADYXP020000008">
    <property type="protein sequence ID" value="KAL0118951.1"/>
    <property type="molecule type" value="Genomic_DNA"/>
</dbReference>
<evidence type="ECO:0000256" key="1">
    <source>
        <dbReference type="SAM" id="MobiDB-lite"/>
    </source>
</evidence>
<gene>
    <name evidence="2" type="ORF">PUN28_009526</name>
</gene>
<evidence type="ECO:0000313" key="3">
    <source>
        <dbReference type="Proteomes" id="UP001430953"/>
    </source>
</evidence>
<accession>A0AAW2FY57</accession>
<dbReference type="Proteomes" id="UP001430953">
    <property type="component" value="Unassembled WGS sequence"/>
</dbReference>
<name>A0AAW2FY57_9HYME</name>
<feature type="region of interest" description="Disordered" evidence="1">
    <location>
        <begin position="24"/>
        <end position="68"/>
    </location>
</feature>
<keyword evidence="3" id="KW-1185">Reference proteome</keyword>
<sequence>MRRMYYIPRFRVARTGPGCPLARRPRHACSDKTGTSWRARVPLHSSGNNGLTPPRQRGKGGEGKLIVG</sequence>
<evidence type="ECO:0000313" key="2">
    <source>
        <dbReference type="EMBL" id="KAL0118951.1"/>
    </source>
</evidence>
<organism evidence="2 3">
    <name type="scientific">Cardiocondyla obscurior</name>
    <dbReference type="NCBI Taxonomy" id="286306"/>
    <lineage>
        <taxon>Eukaryota</taxon>
        <taxon>Metazoa</taxon>
        <taxon>Ecdysozoa</taxon>
        <taxon>Arthropoda</taxon>
        <taxon>Hexapoda</taxon>
        <taxon>Insecta</taxon>
        <taxon>Pterygota</taxon>
        <taxon>Neoptera</taxon>
        <taxon>Endopterygota</taxon>
        <taxon>Hymenoptera</taxon>
        <taxon>Apocrita</taxon>
        <taxon>Aculeata</taxon>
        <taxon>Formicoidea</taxon>
        <taxon>Formicidae</taxon>
        <taxon>Myrmicinae</taxon>
        <taxon>Cardiocondyla</taxon>
    </lineage>
</organism>
<dbReference type="AlphaFoldDB" id="A0AAW2FY57"/>
<reference evidence="2 3" key="1">
    <citation type="submission" date="2023-03" db="EMBL/GenBank/DDBJ databases">
        <title>High recombination rates correlate with genetic variation in Cardiocondyla obscurior ants.</title>
        <authorList>
            <person name="Errbii M."/>
        </authorList>
    </citation>
    <scope>NUCLEOTIDE SEQUENCE [LARGE SCALE GENOMIC DNA]</scope>
    <source>
        <strain evidence="2">Alpha-2009</strain>
        <tissue evidence="2">Whole body</tissue>
    </source>
</reference>